<evidence type="ECO:0000313" key="3">
    <source>
        <dbReference type="Proteomes" id="UP000247792"/>
    </source>
</evidence>
<feature type="domain" description="DUF2314" evidence="1">
    <location>
        <begin position="98"/>
        <end position="221"/>
    </location>
</feature>
<evidence type="ECO:0000313" key="2">
    <source>
        <dbReference type="EMBL" id="PXX44948.1"/>
    </source>
</evidence>
<dbReference type="OrthoDB" id="7066376at2"/>
<dbReference type="Pfam" id="PF10077">
    <property type="entry name" value="DUF2314"/>
    <property type="match status" value="1"/>
</dbReference>
<name>A0A318J9Y8_9BURK</name>
<accession>A0A318J9Y8</accession>
<gene>
    <name evidence="2" type="ORF">DFR42_102160</name>
</gene>
<dbReference type="AlphaFoldDB" id="A0A318J9Y8"/>
<keyword evidence="3" id="KW-1185">Reference proteome</keyword>
<comment type="caution">
    <text evidence="2">The sequence shown here is derived from an EMBL/GenBank/DDBJ whole genome shotgun (WGS) entry which is preliminary data.</text>
</comment>
<organism evidence="2 3">
    <name type="scientific">Undibacterium pigrum</name>
    <dbReference type="NCBI Taxonomy" id="401470"/>
    <lineage>
        <taxon>Bacteria</taxon>
        <taxon>Pseudomonadati</taxon>
        <taxon>Pseudomonadota</taxon>
        <taxon>Betaproteobacteria</taxon>
        <taxon>Burkholderiales</taxon>
        <taxon>Oxalobacteraceae</taxon>
        <taxon>Undibacterium</taxon>
    </lineage>
</organism>
<reference evidence="2 3" key="1">
    <citation type="submission" date="2018-05" db="EMBL/GenBank/DDBJ databases">
        <title>Genomic Encyclopedia of Type Strains, Phase IV (KMG-IV): sequencing the most valuable type-strain genomes for metagenomic binning, comparative biology and taxonomic classification.</title>
        <authorList>
            <person name="Goeker M."/>
        </authorList>
    </citation>
    <scope>NUCLEOTIDE SEQUENCE [LARGE SCALE GENOMIC DNA]</scope>
    <source>
        <strain evidence="2 3">DSM 19792</strain>
    </source>
</reference>
<dbReference type="InterPro" id="IPR018756">
    <property type="entry name" value="DUF2314"/>
</dbReference>
<sequence>MSEEKLVPVFIPALVAILVNVEDKKGSPLSYDEVIEIRDNASVIMMEKPDAGELAESRGYDDIDPENCWYDWQMYRRDMGRKPDLDPGIKITMSNSNDASMQQAFADAQQSLPHFRKLIHSNTEEEFFPLIKIKFVLATGNMFMWLRVIETSDTGFTGELFEVPAELRDYEIGDTFNLEDAAIIDWMINHDGAMHGGYTIRAHRATLNAEEQARLDTHLGVRDYL</sequence>
<dbReference type="Proteomes" id="UP000247792">
    <property type="component" value="Unassembled WGS sequence"/>
</dbReference>
<protein>
    <submittedName>
        <fullName evidence="2">Uncharacterized protein DUF2314</fullName>
    </submittedName>
</protein>
<proteinExistence type="predicted"/>
<dbReference type="EMBL" id="QJKB01000002">
    <property type="protein sequence ID" value="PXX44948.1"/>
    <property type="molecule type" value="Genomic_DNA"/>
</dbReference>
<dbReference type="RefSeq" id="WP_110254436.1">
    <property type="nucleotide sequence ID" value="NZ_QJKB01000002.1"/>
</dbReference>
<evidence type="ECO:0000259" key="1">
    <source>
        <dbReference type="Pfam" id="PF10077"/>
    </source>
</evidence>